<name>Q1IVS0_KORVE</name>
<dbReference type="EMBL" id="CP000360">
    <property type="protein sequence ID" value="ABF39030.1"/>
    <property type="molecule type" value="Genomic_DNA"/>
</dbReference>
<gene>
    <name evidence="1" type="ordered locus">Acid345_0025</name>
</gene>
<dbReference type="SUPFAM" id="SSF159275">
    <property type="entry name" value="PA1994-like"/>
    <property type="match status" value="1"/>
</dbReference>
<dbReference type="eggNOG" id="COG3554">
    <property type="taxonomic scope" value="Bacteria"/>
</dbReference>
<reference evidence="1 2" key="1">
    <citation type="journal article" date="2009" name="Appl. Environ. Microbiol.">
        <title>Three genomes from the phylum Acidobacteria provide insight into the lifestyles of these microorganisms in soils.</title>
        <authorList>
            <person name="Ward N.L."/>
            <person name="Challacombe J.F."/>
            <person name="Janssen P.H."/>
            <person name="Henrissat B."/>
            <person name="Coutinho P.M."/>
            <person name="Wu M."/>
            <person name="Xie G."/>
            <person name="Haft D.H."/>
            <person name="Sait M."/>
            <person name="Badger J."/>
            <person name="Barabote R.D."/>
            <person name="Bradley B."/>
            <person name="Brettin T.S."/>
            <person name="Brinkac L.M."/>
            <person name="Bruce D."/>
            <person name="Creasy T."/>
            <person name="Daugherty S.C."/>
            <person name="Davidsen T.M."/>
            <person name="DeBoy R.T."/>
            <person name="Detter J.C."/>
            <person name="Dodson R.J."/>
            <person name="Durkin A.S."/>
            <person name="Ganapathy A."/>
            <person name="Gwinn-Giglio M."/>
            <person name="Han C.S."/>
            <person name="Khouri H."/>
            <person name="Kiss H."/>
            <person name="Kothari S.P."/>
            <person name="Madupu R."/>
            <person name="Nelson K.E."/>
            <person name="Nelson W.C."/>
            <person name="Paulsen I."/>
            <person name="Penn K."/>
            <person name="Ren Q."/>
            <person name="Rosovitz M.J."/>
            <person name="Selengut J.D."/>
            <person name="Shrivastava S."/>
            <person name="Sullivan S.A."/>
            <person name="Tapia R."/>
            <person name="Thompson L.S."/>
            <person name="Watkins K.L."/>
            <person name="Yang Q."/>
            <person name="Yu C."/>
            <person name="Zafar N."/>
            <person name="Zhou L."/>
            <person name="Kuske C.R."/>
        </authorList>
    </citation>
    <scope>NUCLEOTIDE SEQUENCE [LARGE SCALE GENOMIC DNA]</scope>
    <source>
        <strain evidence="1 2">Ellin345</strain>
    </source>
</reference>
<dbReference type="Proteomes" id="UP000002432">
    <property type="component" value="Chromosome"/>
</dbReference>
<dbReference type="EnsemblBacteria" id="ABF39030">
    <property type="protein sequence ID" value="ABF39030"/>
    <property type="gene ID" value="Acid345_0025"/>
</dbReference>
<keyword evidence="2" id="KW-1185">Reference proteome</keyword>
<dbReference type="OrthoDB" id="9814791at2"/>
<dbReference type="STRING" id="204669.Acid345_0025"/>
<dbReference type="RefSeq" id="WP_011520832.1">
    <property type="nucleotide sequence ID" value="NC_008009.1"/>
</dbReference>
<organism evidence="1 2">
    <name type="scientific">Koribacter versatilis (strain Ellin345)</name>
    <dbReference type="NCBI Taxonomy" id="204669"/>
    <lineage>
        <taxon>Bacteria</taxon>
        <taxon>Pseudomonadati</taxon>
        <taxon>Acidobacteriota</taxon>
        <taxon>Terriglobia</taxon>
        <taxon>Terriglobales</taxon>
        <taxon>Candidatus Korobacteraceae</taxon>
        <taxon>Candidatus Korobacter</taxon>
    </lineage>
</organism>
<protein>
    <submittedName>
        <fullName evidence="1">Uncharacterized protein</fullName>
    </submittedName>
</protein>
<dbReference type="Pfam" id="PF06475">
    <property type="entry name" value="Glycolipid_bind"/>
    <property type="match status" value="1"/>
</dbReference>
<accession>Q1IVS0</accession>
<sequence length="188" mass="21391">MLSLTRIWRRIGLDGLEHITLQEVPGGYVADSVLSVEADLGGVTCEYHFDLDARWRTKTFTLKQHQSGEDRTLRIERVHESEWKVDGADRPDLSGCLDLDLTVSPFTNTLAIRQLALAPNEAKELNAVYVKIPQLEVVLARQRYQRLDANEPPRRFLYSGLDTGFIQEITVDEHALVEGYPRFAERVA</sequence>
<dbReference type="HOGENOM" id="CLU_055771_2_1_0"/>
<evidence type="ECO:0000313" key="2">
    <source>
        <dbReference type="Proteomes" id="UP000002432"/>
    </source>
</evidence>
<dbReference type="AlphaFoldDB" id="Q1IVS0"/>
<dbReference type="KEGG" id="aba:Acid345_0025"/>
<dbReference type="InterPro" id="IPR009467">
    <property type="entry name" value="Glycolipid-bd_prot_put"/>
</dbReference>
<proteinExistence type="predicted"/>
<evidence type="ECO:0000313" key="1">
    <source>
        <dbReference type="EMBL" id="ABF39030.1"/>
    </source>
</evidence>